<dbReference type="EMBL" id="JAGTAR010000050">
    <property type="protein sequence ID" value="MBR8538136.1"/>
    <property type="molecule type" value="Genomic_DNA"/>
</dbReference>
<evidence type="ECO:0000313" key="1">
    <source>
        <dbReference type="EMBL" id="MBR8538136.1"/>
    </source>
</evidence>
<dbReference type="RefSeq" id="WP_212193160.1">
    <property type="nucleotide sequence ID" value="NZ_JAGTAR010000050.1"/>
</dbReference>
<evidence type="ECO:0000313" key="2">
    <source>
        <dbReference type="Proteomes" id="UP000679220"/>
    </source>
</evidence>
<gene>
    <name evidence="1" type="ORF">KDU71_21375</name>
</gene>
<reference evidence="1" key="2">
    <citation type="submission" date="2021-04" db="EMBL/GenBank/DDBJ databases">
        <authorList>
            <person name="Zhang T."/>
            <person name="Zhang Y."/>
            <person name="Lu D."/>
            <person name="Zuo D."/>
            <person name="Du Z."/>
        </authorList>
    </citation>
    <scope>NUCLEOTIDE SEQUENCE</scope>
    <source>
        <strain evidence="1">JR1</strain>
    </source>
</reference>
<dbReference type="AlphaFoldDB" id="A0A941F742"/>
<keyword evidence="2" id="KW-1185">Reference proteome</keyword>
<feature type="non-terminal residue" evidence="1">
    <location>
        <position position="66"/>
    </location>
</feature>
<accession>A0A941F742</accession>
<reference evidence="1" key="1">
    <citation type="journal article" date="2018" name="Int. J. Syst. Evol. Microbiol.">
        <title>Carboxylicivirga sediminis sp. nov., isolated from coastal sediment.</title>
        <authorList>
            <person name="Wang F.Q."/>
            <person name="Ren L.H."/>
            <person name="Zou R.J."/>
            <person name="Sun Y.Z."/>
            <person name="Liu X.J."/>
            <person name="Jiang F."/>
            <person name="Liu L.J."/>
        </authorList>
    </citation>
    <scope>NUCLEOTIDE SEQUENCE</scope>
    <source>
        <strain evidence="1">JR1</strain>
    </source>
</reference>
<name>A0A941F742_9BACT</name>
<organism evidence="1 2">
    <name type="scientific">Carboxylicivirga sediminis</name>
    <dbReference type="NCBI Taxonomy" id="2006564"/>
    <lineage>
        <taxon>Bacteria</taxon>
        <taxon>Pseudomonadati</taxon>
        <taxon>Bacteroidota</taxon>
        <taxon>Bacteroidia</taxon>
        <taxon>Marinilabiliales</taxon>
        <taxon>Marinilabiliaceae</taxon>
        <taxon>Carboxylicivirga</taxon>
    </lineage>
</organism>
<dbReference type="Proteomes" id="UP000679220">
    <property type="component" value="Unassembled WGS sequence"/>
</dbReference>
<comment type="caution">
    <text evidence="1">The sequence shown here is derived from an EMBL/GenBank/DDBJ whole genome shotgun (WGS) entry which is preliminary data.</text>
</comment>
<proteinExistence type="predicted"/>
<protein>
    <submittedName>
        <fullName evidence="1">Uncharacterized protein</fullName>
    </submittedName>
</protein>
<sequence>MPDIFAISAVKVSMHTLYHDVSTPVWRYIYYSFMLSCPLLRSHYPRSGGQFFRLVPAKLEFILGCT</sequence>